<protein>
    <submittedName>
        <fullName evidence="1">Uncharacterized protein</fullName>
    </submittedName>
</protein>
<dbReference type="AlphaFoldDB" id="A0A3T0C4U2"/>
<proteinExistence type="predicted"/>
<dbReference type="EMBL" id="CP034710">
    <property type="protein sequence ID" value="AZT39666.1"/>
    <property type="molecule type" value="Genomic_DNA"/>
</dbReference>
<accession>A0A3T0C4U2</accession>
<geneLocation type="plasmid" evidence="2">
    <name>pRSE40</name>
</geneLocation>
<sequence>MVSSVSFGGVRSLDFYTAPKPGTLPPGTTATSGQLCPQTGIWQSEYYQVTVGVSKGDVMPQYQCRNIDWSLAEDTADEGAAPT</sequence>
<dbReference type="RefSeq" id="WP_168445678.1">
    <property type="nucleotide sequence ID" value="NZ_CP034699.1"/>
</dbReference>
<dbReference type="EMBL" id="CP034699">
    <property type="protein sequence ID" value="AZT44434.1"/>
    <property type="molecule type" value="Genomic_DNA"/>
</dbReference>
<evidence type="ECO:0000313" key="2">
    <source>
        <dbReference type="EMBL" id="AZT44434.1"/>
    </source>
</evidence>
<keyword evidence="1" id="KW-0614">Plasmid</keyword>
<name>A0A3T0C4U2_SALET</name>
<reference evidence="1" key="1">
    <citation type="submission" date="2018-12" db="EMBL/GenBank/DDBJ databases">
        <title>Complete genome sequences of twenty non-typhoidal Salmonella isolates from Rwanda.</title>
        <authorList>
            <person name="Byukusenge M."/>
            <person name="Li L."/>
            <person name="Subhashinie K."/>
            <person name="Nzayirambaho M."/>
            <person name="Kuchipudi S.V."/>
            <person name="Jayarao B.M."/>
        </authorList>
    </citation>
    <scope>NUCLEOTIDE SEQUENCE</scope>
    <source>
        <strain evidence="1">RSE21</strain>
        <strain evidence="2">RSE40</strain>
        <plasmid evidence="1">pRSE21</plasmid>
        <plasmid evidence="2">pRSE40</plasmid>
    </source>
</reference>
<geneLocation type="plasmid" evidence="1">
    <name>pRSE21</name>
</geneLocation>
<organism evidence="1">
    <name type="scientific">Salmonella enterica subsp. enterica serovar Karamoja</name>
    <dbReference type="NCBI Taxonomy" id="2500153"/>
    <lineage>
        <taxon>Bacteria</taxon>
        <taxon>Pseudomonadati</taxon>
        <taxon>Pseudomonadota</taxon>
        <taxon>Gammaproteobacteria</taxon>
        <taxon>Enterobacterales</taxon>
        <taxon>Enterobacteriaceae</taxon>
        <taxon>Salmonella</taxon>
    </lineage>
</organism>
<gene>
    <name evidence="2" type="ORF">EL007_24585</name>
    <name evidence="1" type="ORF">ELZ88_24355</name>
</gene>
<evidence type="ECO:0000313" key="1">
    <source>
        <dbReference type="EMBL" id="AZT39666.1"/>
    </source>
</evidence>